<comment type="caution">
    <text evidence="3">The sequence shown here is derived from an EMBL/GenBank/DDBJ whole genome shotgun (WGS) entry which is preliminary data.</text>
</comment>
<dbReference type="GO" id="GO:0007031">
    <property type="term" value="P:peroxisome organization"/>
    <property type="evidence" value="ECO:0007669"/>
    <property type="project" value="UniProtKB-ARBA"/>
</dbReference>
<dbReference type="GO" id="GO:0005778">
    <property type="term" value="C:peroxisomal membrane"/>
    <property type="evidence" value="ECO:0007669"/>
    <property type="project" value="UniProtKB-ARBA"/>
</dbReference>
<gene>
    <name evidence="3" type="ORF">BDZ94DRAFT_1178243</name>
</gene>
<proteinExistence type="predicted"/>
<name>A0A9P5XTC8_9AGAR</name>
<keyword evidence="4" id="KW-1185">Reference proteome</keyword>
<evidence type="ECO:0000313" key="4">
    <source>
        <dbReference type="Proteomes" id="UP000807353"/>
    </source>
</evidence>
<dbReference type="Pfam" id="PF06398">
    <property type="entry name" value="Pex24p"/>
    <property type="match status" value="1"/>
</dbReference>
<reference evidence="3" key="1">
    <citation type="submission" date="2020-11" db="EMBL/GenBank/DDBJ databases">
        <authorList>
            <consortium name="DOE Joint Genome Institute"/>
            <person name="Ahrendt S."/>
            <person name="Riley R."/>
            <person name="Andreopoulos W."/>
            <person name="Labutti K."/>
            <person name="Pangilinan J."/>
            <person name="Ruiz-Duenas F.J."/>
            <person name="Barrasa J.M."/>
            <person name="Sanchez-Garcia M."/>
            <person name="Camarero S."/>
            <person name="Miyauchi S."/>
            <person name="Serrano A."/>
            <person name="Linde D."/>
            <person name="Babiker R."/>
            <person name="Drula E."/>
            <person name="Ayuso-Fernandez I."/>
            <person name="Pacheco R."/>
            <person name="Padilla G."/>
            <person name="Ferreira P."/>
            <person name="Barriuso J."/>
            <person name="Kellner H."/>
            <person name="Castanera R."/>
            <person name="Alfaro M."/>
            <person name="Ramirez L."/>
            <person name="Pisabarro A.G."/>
            <person name="Kuo A."/>
            <person name="Tritt A."/>
            <person name="Lipzen A."/>
            <person name="He G."/>
            <person name="Yan M."/>
            <person name="Ng V."/>
            <person name="Cullen D."/>
            <person name="Martin F."/>
            <person name="Rosso M.-N."/>
            <person name="Henrissat B."/>
            <person name="Hibbett D."/>
            <person name="Martinez A.T."/>
            <person name="Grigoriev I.V."/>
        </authorList>
    </citation>
    <scope>NUCLEOTIDE SEQUENCE</scope>
    <source>
        <strain evidence="3">CBS 247.69</strain>
    </source>
</reference>
<dbReference type="OrthoDB" id="72441at2759"/>
<feature type="region of interest" description="Disordered" evidence="1">
    <location>
        <begin position="211"/>
        <end position="241"/>
    </location>
</feature>
<feature type="compositionally biased region" description="Polar residues" evidence="1">
    <location>
        <begin position="50"/>
        <end position="61"/>
    </location>
</feature>
<sequence length="412" mass="47208">MSQDTPPPAFIQQDDYAAADSARKRLASKSRFPRFLSLPNLRSPKRTNKLPCQTSSQEFDPAQQVNAGDTHLIHLDASRLANGRESQDKYEWAIVYENQRGMTMFSIPYYSRLSLLPSDPLPFTTPNASPKRSEQPPISLVNYPLPDGDWRWVSKCWMIDMRSDSGEVQHDGFEYNWVFRAHKWRSEVGVLSSGGWVRRRRWVRLMMRPASQMPKREGDPEGYGQVTPTPTSGGSSSDPPTGYRDYRASILACPLLPNTASPGDIPDFQSIWSTEDVELNWIKYRYLMKHVGRDGRKLEIWREWLRTYPSTSRCADGTGRKDNTPMISEYEAENRLRSAFLARPETPPKEYIASLLRIHGSALLRFFVFPDSRVEFLRILGLAGLLSELHLGIGVSEVEFWSYNYELGELNM</sequence>
<evidence type="ECO:0000256" key="1">
    <source>
        <dbReference type="SAM" id="MobiDB-lite"/>
    </source>
</evidence>
<feature type="region of interest" description="Disordered" evidence="1">
    <location>
        <begin position="37"/>
        <end position="61"/>
    </location>
</feature>
<dbReference type="Proteomes" id="UP000807353">
    <property type="component" value="Unassembled WGS sequence"/>
</dbReference>
<evidence type="ECO:0000313" key="3">
    <source>
        <dbReference type="EMBL" id="KAF9456192.1"/>
    </source>
</evidence>
<feature type="domain" description="TECPR1-like DysF" evidence="2">
    <location>
        <begin position="63"/>
        <end position="204"/>
    </location>
</feature>
<evidence type="ECO:0000259" key="2">
    <source>
        <dbReference type="Pfam" id="PF06398"/>
    </source>
</evidence>
<dbReference type="InterPro" id="IPR010482">
    <property type="entry name" value="TECPR1-like_DysF"/>
</dbReference>
<dbReference type="AlphaFoldDB" id="A0A9P5XTC8"/>
<accession>A0A9P5XTC8</accession>
<organism evidence="3 4">
    <name type="scientific">Collybia nuda</name>
    <dbReference type="NCBI Taxonomy" id="64659"/>
    <lineage>
        <taxon>Eukaryota</taxon>
        <taxon>Fungi</taxon>
        <taxon>Dikarya</taxon>
        <taxon>Basidiomycota</taxon>
        <taxon>Agaricomycotina</taxon>
        <taxon>Agaricomycetes</taxon>
        <taxon>Agaricomycetidae</taxon>
        <taxon>Agaricales</taxon>
        <taxon>Tricholomatineae</taxon>
        <taxon>Clitocybaceae</taxon>
        <taxon>Collybia</taxon>
    </lineage>
</organism>
<protein>
    <recommendedName>
        <fullName evidence="2">TECPR1-like DysF domain-containing protein</fullName>
    </recommendedName>
</protein>
<dbReference type="EMBL" id="MU150448">
    <property type="protein sequence ID" value="KAF9456192.1"/>
    <property type="molecule type" value="Genomic_DNA"/>
</dbReference>
<feature type="compositionally biased region" description="Low complexity" evidence="1">
    <location>
        <begin position="227"/>
        <end position="241"/>
    </location>
</feature>